<feature type="signal peptide" evidence="1">
    <location>
        <begin position="1"/>
        <end position="21"/>
    </location>
</feature>
<name>A0A9X3HNF0_9FLAO</name>
<organism evidence="3 4">
    <name type="scientific">Flavobacterium frigoritolerans</name>
    <dbReference type="NCBI Taxonomy" id="2987686"/>
    <lineage>
        <taxon>Bacteria</taxon>
        <taxon>Pseudomonadati</taxon>
        <taxon>Bacteroidota</taxon>
        <taxon>Flavobacteriia</taxon>
        <taxon>Flavobacteriales</taxon>
        <taxon>Flavobacteriaceae</taxon>
        <taxon>Flavobacterium</taxon>
    </lineage>
</organism>
<dbReference type="EMBL" id="JAOZEV010000028">
    <property type="protein sequence ID" value="MCV9934582.1"/>
    <property type="molecule type" value="Genomic_DNA"/>
</dbReference>
<comment type="caution">
    <text evidence="3">The sequence shown here is derived from an EMBL/GenBank/DDBJ whole genome shotgun (WGS) entry which is preliminary data.</text>
</comment>
<dbReference type="Gene3D" id="3.40.33.10">
    <property type="entry name" value="CAP"/>
    <property type="match status" value="1"/>
</dbReference>
<dbReference type="RefSeq" id="WP_264288749.1">
    <property type="nucleotide sequence ID" value="NZ_JAOZEV010000028.1"/>
</dbReference>
<dbReference type="Pfam" id="PF00188">
    <property type="entry name" value="CAP"/>
    <property type="match status" value="1"/>
</dbReference>
<sequence>MKLKIHILSLMVIVFTMYSCSSDSVDSGSEKESSVTSGVVTNYTYNQSELETMKLINDYRVSIGLNALKAINHISFKSEEHDMYMIANNVVNHDDFVARSENIIKVLGAIKVGENVAYNYNTPEAVLKAWLASTGHKHNIEGDYTHFGLAIKVDPENGRKYYTNIFAKI</sequence>
<dbReference type="InterPro" id="IPR035940">
    <property type="entry name" value="CAP_sf"/>
</dbReference>
<keyword evidence="4" id="KW-1185">Reference proteome</keyword>
<proteinExistence type="predicted"/>
<dbReference type="InterPro" id="IPR014044">
    <property type="entry name" value="CAP_dom"/>
</dbReference>
<evidence type="ECO:0000313" key="4">
    <source>
        <dbReference type="Proteomes" id="UP001151133"/>
    </source>
</evidence>
<dbReference type="CDD" id="cd05379">
    <property type="entry name" value="CAP_bacterial"/>
    <property type="match status" value="1"/>
</dbReference>
<protein>
    <submittedName>
        <fullName evidence="3">CAP domain-containing protein</fullName>
    </submittedName>
</protein>
<dbReference type="PROSITE" id="PS51257">
    <property type="entry name" value="PROKAR_LIPOPROTEIN"/>
    <property type="match status" value="1"/>
</dbReference>
<keyword evidence="1" id="KW-0732">Signal</keyword>
<dbReference type="AlphaFoldDB" id="A0A9X3HNF0"/>
<evidence type="ECO:0000256" key="1">
    <source>
        <dbReference type="SAM" id="SignalP"/>
    </source>
</evidence>
<dbReference type="SUPFAM" id="SSF55797">
    <property type="entry name" value="PR-1-like"/>
    <property type="match status" value="1"/>
</dbReference>
<evidence type="ECO:0000313" key="3">
    <source>
        <dbReference type="EMBL" id="MCV9934582.1"/>
    </source>
</evidence>
<dbReference type="PANTHER" id="PTHR31157">
    <property type="entry name" value="SCP DOMAIN-CONTAINING PROTEIN"/>
    <property type="match status" value="1"/>
</dbReference>
<dbReference type="PANTHER" id="PTHR31157:SF1">
    <property type="entry name" value="SCP DOMAIN-CONTAINING PROTEIN"/>
    <property type="match status" value="1"/>
</dbReference>
<evidence type="ECO:0000259" key="2">
    <source>
        <dbReference type="Pfam" id="PF00188"/>
    </source>
</evidence>
<feature type="chain" id="PRO_5040823506" evidence="1">
    <location>
        <begin position="22"/>
        <end position="169"/>
    </location>
</feature>
<reference evidence="3" key="1">
    <citation type="submission" date="2022-10" db="EMBL/GenBank/DDBJ databases">
        <title>Two novel species of Flavobacterium.</title>
        <authorList>
            <person name="Liu Q."/>
            <person name="Xin Y.-H."/>
        </authorList>
    </citation>
    <scope>NUCLEOTIDE SEQUENCE</scope>
    <source>
        <strain evidence="3">LS1R47</strain>
    </source>
</reference>
<gene>
    <name evidence="3" type="ORF">OIU80_20055</name>
</gene>
<dbReference type="Proteomes" id="UP001151133">
    <property type="component" value="Unassembled WGS sequence"/>
</dbReference>
<accession>A0A9X3HNF0</accession>
<feature type="domain" description="SCP" evidence="2">
    <location>
        <begin position="54"/>
        <end position="163"/>
    </location>
</feature>